<proteinExistence type="predicted"/>
<sequence length="160" mass="17914">MNGDLSLLHGAVPFPKPGLRPVQSRIPNHAPDLPPEWSWPPDCGWPARVMDMPRCPPAGPPVVKAVTACSRYEDTCPCSDRPSTPRLAPMHTHIETTHTRLAENLLRHHVHIKATSEHAVRCSAMLIAVIYIREHLRHSATSRLEICCPRLVRRGISRPM</sequence>
<protein>
    <submittedName>
        <fullName evidence="3">Cyclin N-terminal domain-containing protein</fullName>
    </submittedName>
</protein>
<reference evidence="3" key="2">
    <citation type="submission" date="2019-11" db="UniProtKB">
        <authorList>
            <consortium name="WormBaseParasite"/>
        </authorList>
    </citation>
    <scope>IDENTIFICATION</scope>
</reference>
<accession>A0A0R3U5T9</accession>
<name>A0A0R3U5T9_MESCO</name>
<evidence type="ECO:0000313" key="1">
    <source>
        <dbReference type="EMBL" id="VDD76098.1"/>
    </source>
</evidence>
<dbReference type="Proteomes" id="UP000267029">
    <property type="component" value="Unassembled WGS sequence"/>
</dbReference>
<dbReference type="EMBL" id="UXSR01000317">
    <property type="protein sequence ID" value="VDD76098.1"/>
    <property type="molecule type" value="Genomic_DNA"/>
</dbReference>
<reference evidence="1 2" key="1">
    <citation type="submission" date="2018-10" db="EMBL/GenBank/DDBJ databases">
        <authorList>
            <consortium name="Pathogen Informatics"/>
        </authorList>
    </citation>
    <scope>NUCLEOTIDE SEQUENCE [LARGE SCALE GENOMIC DNA]</scope>
</reference>
<dbReference type="AlphaFoldDB" id="A0A0R3U5T9"/>
<organism evidence="3">
    <name type="scientific">Mesocestoides corti</name>
    <name type="common">Flatworm</name>
    <dbReference type="NCBI Taxonomy" id="53468"/>
    <lineage>
        <taxon>Eukaryota</taxon>
        <taxon>Metazoa</taxon>
        <taxon>Spiralia</taxon>
        <taxon>Lophotrochozoa</taxon>
        <taxon>Platyhelminthes</taxon>
        <taxon>Cestoda</taxon>
        <taxon>Eucestoda</taxon>
        <taxon>Cyclophyllidea</taxon>
        <taxon>Mesocestoididae</taxon>
        <taxon>Mesocestoides</taxon>
    </lineage>
</organism>
<evidence type="ECO:0000313" key="2">
    <source>
        <dbReference type="Proteomes" id="UP000267029"/>
    </source>
</evidence>
<evidence type="ECO:0000313" key="3">
    <source>
        <dbReference type="WBParaSite" id="MCU_007778-RA"/>
    </source>
</evidence>
<gene>
    <name evidence="1" type="ORF">MCOS_LOCUS2101</name>
</gene>
<keyword evidence="2" id="KW-1185">Reference proteome</keyword>
<dbReference type="WBParaSite" id="MCU_007778-RA">
    <property type="protein sequence ID" value="MCU_007778-RA"/>
    <property type="gene ID" value="MCU_007778"/>
</dbReference>